<dbReference type="InterPro" id="IPR009661">
    <property type="entry name" value="AcMNPV_Da18"/>
</dbReference>
<evidence type="ECO:0000313" key="1">
    <source>
        <dbReference type="EMBL" id="ACI28736.1"/>
    </source>
</evidence>
<protein>
    <recommendedName>
        <fullName evidence="3">Ac17</fullName>
    </recommendedName>
</protein>
<dbReference type="OrthoDB" id="18602at10239"/>
<evidence type="ECO:0000313" key="2">
    <source>
        <dbReference type="Proteomes" id="UP000204251"/>
    </source>
</evidence>
<sequence>MYKFHKDHVKVFVDDDDAETPFVSVQCDERRKVVTFNYNLQSSCRIRVTLASDNKCIQGVFQCGTRRMCVVNVRDKRRPLVFDGFIDAEDECRTTSFVVGNLKELRDNHGLRVREMARAMESPTILRIFINEAIISKTTPTNDNYDIDTLANCKDDDDELDLLMKRLRIGEREDEMDTVLPYYRTKSLNNTRWAPVSCKTGTHLLTVNLTFTITTSTITFKNL</sequence>
<dbReference type="EMBL" id="EU839994">
    <property type="protein sequence ID" value="ACI28736.1"/>
    <property type="molecule type" value="Genomic_DNA"/>
</dbReference>
<name>B6D5U8_9ABAC</name>
<dbReference type="Pfam" id="PF06856">
    <property type="entry name" value="AcMNPV_Orf17"/>
    <property type="match status" value="1"/>
</dbReference>
<accession>B6D5U8</accession>
<organism evidence="1 2">
    <name type="scientific">Agrotis ipsilon multiple nucleopolyhedrovirus</name>
    <dbReference type="NCBI Taxonomy" id="208013"/>
    <lineage>
        <taxon>Viruses</taxon>
        <taxon>Viruses incertae sedis</taxon>
        <taxon>Naldaviricetes</taxon>
        <taxon>Lefavirales</taxon>
        <taxon>Baculoviridae</taxon>
        <taxon>Alphabaculovirus</taxon>
        <taxon>Alphabaculovirus agipsilonis</taxon>
    </lineage>
</organism>
<reference evidence="1 2" key="1">
    <citation type="submission" date="2008-06" db="EMBL/GenBank/DDBJ databases">
        <title>Complete nucleotide sequence analysis of the Agrotis ipsilon multiple nucleopolyhedrovirus.</title>
        <authorList>
            <person name="Harrison R.L."/>
        </authorList>
    </citation>
    <scope>NUCLEOTIDE SEQUENCE [LARGE SCALE GENOMIC DNA]</scope>
    <source>
        <strain evidence="1 2">Illinois</strain>
    </source>
</reference>
<dbReference type="Proteomes" id="UP000204251">
    <property type="component" value="Segment"/>
</dbReference>
<proteinExistence type="predicted"/>
<evidence type="ECO:0008006" key="3">
    <source>
        <dbReference type="Google" id="ProtNLM"/>
    </source>
</evidence>
<dbReference type="KEGG" id="vg:6965803"/>
<dbReference type="GeneID" id="6965803"/>
<keyword evidence="2" id="KW-1185">Reference proteome</keyword>
<dbReference type="RefSeq" id="YP_002268064.1">
    <property type="nucleotide sequence ID" value="NC_011345.1"/>
</dbReference>